<protein>
    <submittedName>
        <fullName evidence="2">Uncharacterized protein</fullName>
    </submittedName>
</protein>
<dbReference type="EMBL" id="CABVJC010000005">
    <property type="protein sequence ID" value="VVQ07516.1"/>
    <property type="molecule type" value="Genomic_DNA"/>
</dbReference>
<feature type="region of interest" description="Disordered" evidence="1">
    <location>
        <begin position="140"/>
        <end position="159"/>
    </location>
</feature>
<dbReference type="Proteomes" id="UP000326452">
    <property type="component" value="Unassembled WGS sequence"/>
</dbReference>
<organism evidence="2 3">
    <name type="scientific">Pseudomonas fluorescens</name>
    <dbReference type="NCBI Taxonomy" id="294"/>
    <lineage>
        <taxon>Bacteria</taxon>
        <taxon>Pseudomonadati</taxon>
        <taxon>Pseudomonadota</taxon>
        <taxon>Gammaproteobacteria</taxon>
        <taxon>Pseudomonadales</taxon>
        <taxon>Pseudomonadaceae</taxon>
        <taxon>Pseudomonas</taxon>
    </lineage>
</organism>
<dbReference type="AlphaFoldDB" id="A0A5E7UBK3"/>
<accession>A0A5E7UBK3</accession>
<sequence length="235" mass="24190">MFTTPCDEGVSLSARFDNILYSESIVLGLLPVCIVSNTCFSGTSTFPGRFARPLTPTSSALRPSIEYSATAIFLPLPIFSCERTCTARSDNLANSLTAAASIAPVAAGLTTAKTSSAVSLAPVFASISIKTRRSVSSLVVNPPAAAPNPTGSASDNPKSAITTPASFTHNTGLAAQVAAPLVAYCPSKPIASGARAMIPAAANNFTALAGSPFGRWSRLARVLALVESAILLWRN</sequence>
<evidence type="ECO:0000313" key="3">
    <source>
        <dbReference type="Proteomes" id="UP000326452"/>
    </source>
</evidence>
<gene>
    <name evidence="2" type="ORF">PS941_03266</name>
</gene>
<reference evidence="2 3" key="1">
    <citation type="submission" date="2019-09" db="EMBL/GenBank/DDBJ databases">
        <authorList>
            <person name="Chandra G."/>
            <person name="Truman W A."/>
        </authorList>
    </citation>
    <scope>NUCLEOTIDE SEQUENCE [LARGE SCALE GENOMIC DNA]</scope>
    <source>
        <strain evidence="2">PS941</strain>
    </source>
</reference>
<proteinExistence type="predicted"/>
<feature type="compositionally biased region" description="Low complexity" evidence="1">
    <location>
        <begin position="140"/>
        <end position="154"/>
    </location>
</feature>
<evidence type="ECO:0000256" key="1">
    <source>
        <dbReference type="SAM" id="MobiDB-lite"/>
    </source>
</evidence>
<evidence type="ECO:0000313" key="2">
    <source>
        <dbReference type="EMBL" id="VVQ07516.1"/>
    </source>
</evidence>
<name>A0A5E7UBK3_PSEFL</name>